<reference evidence="2 3" key="1">
    <citation type="submission" date="2019-03" db="EMBL/GenBank/DDBJ databases">
        <title>Genomic Encyclopedia of Type Strains, Phase IV (KMG-IV): sequencing the most valuable type-strain genomes for metagenomic binning, comparative biology and taxonomic classification.</title>
        <authorList>
            <person name="Goeker M."/>
        </authorList>
    </citation>
    <scope>NUCLEOTIDE SEQUENCE [LARGE SCALE GENOMIC DNA]</scope>
    <source>
        <strain evidence="2 3">DSM 104836</strain>
    </source>
</reference>
<dbReference type="SMART" id="SM00320">
    <property type="entry name" value="WD40"/>
    <property type="match status" value="3"/>
</dbReference>
<dbReference type="SUPFAM" id="SSF63829">
    <property type="entry name" value="Calcium-dependent phosphotriesterase"/>
    <property type="match status" value="1"/>
</dbReference>
<dbReference type="SUPFAM" id="SSF101908">
    <property type="entry name" value="Putative isomerase YbhE"/>
    <property type="match status" value="1"/>
</dbReference>
<dbReference type="EMBL" id="SLZU01000002">
    <property type="protein sequence ID" value="TCS66317.1"/>
    <property type="molecule type" value="Genomic_DNA"/>
</dbReference>
<comment type="caution">
    <text evidence="2">The sequence shown here is derived from an EMBL/GenBank/DDBJ whole genome shotgun (WGS) entry which is preliminary data.</text>
</comment>
<feature type="domain" description="Novel STAND NTPase 1" evidence="1">
    <location>
        <begin position="195"/>
        <end position="610"/>
    </location>
</feature>
<dbReference type="InterPro" id="IPR049052">
    <property type="entry name" value="nSTAND1"/>
</dbReference>
<dbReference type="InterPro" id="IPR001680">
    <property type="entry name" value="WD40_rpt"/>
</dbReference>
<sequence>MSRRYRLFLSSPGDVATERGIVEEVVRRINDRLGDDGFDLYRWEAEHYTAASTFQDQIPHANESDLVICIFWKRLGSELPEEFARPDGSIPTGSEYEFEQAIQQATSSDDQLPDIYVYRSEEEVTFSQKTLELEKLQFDKLETFWKRWFRNERGHFTAAFDTYTDDAQFEAKIEAALNDWLSKRQGTAVWTEGSPFRGLQPFEAKHAPIFFGRRRETARARARLMVLALAGQRFLLISGPSGSGKSSLVRAGLIPALARPGAGDVLPDQRLHIATSPALLCPDPDHAPDWALPLARVVFSHPDLAKALSAGDFASPEALAPLLATGAPAATPLVGALKRIGDGLIPARPVGLVLLIDQLEEVFAWPDPDPFFALLDALARSAPGAAGITVIATMRSEFRHRLPEIPALAKLVQFDAVPGPDDPDPVLDITLPAHADIRDMVEGPAAAAGLTYEGPVGDVPALVSRIEAEATPAALPALQYLLTQLELRSTDSLMTHADFDELGGVAGVMAHQGEEIIAREGADHLPAIIRALVKSGTPPTARRVETQVLTADRAIARTVAAFVDAGLIVSDGTTLRLAHESLITSWDRLTQIVERERRLFDARDRLAALTPRFVAGEIGPLEGFLLSEAQELSDAWGPSLVAEAHPKLPEFIATSIKAARNKRRRKVAGFASLGFAVVAAAIGFGLYQASVAAERARIVAATERQYGIAQSESATREGNRAEALDFALFAHERGPNADTASLIIEKSLLLSSPGHLWTRTGEFEAVTWDSSGRLIAATTAAEIVTLGEDGQSTLARIPQLDPSLHPGTQPIKKMAALPDGSLVFLTRDSKAAVLDPAMLTGDAAQPGWISPDNDGTPTALGELLFDTSASAIAPLGAGLAVAIRNDRTNAINLTRCPALPPVDCTTMRAPLGGNRTPITISGELLVSATLPAMRYLNIAGQALAVEPSQVDIFVEIDAEEPLPRASGIAANDDLVTVFMTQGPQDALSRTVRLSTGEYLPGLAADRGLLGTDTFVTGSALSSTPQNRLVVGLAQNLLALKRVTDPELSEVITFFRHPAATVADISFHPDGDLLALRHHDRSVSVFSLRRMREAGPLTRLPTASDAMPAIHVRQNGEVLYAGQTLPNGARLEGPDRGPLVFMASGPGGEVAGVDGASEAYLWSPQDPTEPRQIGTAERLAYTVDGQLVLAAPSELRAGDARTLPETGTVIGGVVADPLTPGRVFYSDSAGRLWRWDIGPDAPVLAVPEADSGDDTAGLSLAVDPSGRWLTSTRSDTQIRIYDLTGEIRPPRLELDSANSKVVDFSPDGRHVAALTAAGRVHVWAFDPTSGTAERIFSADPMPLPVPYLPDSTRAAQWIDWQDDSHIAIATSHGEVLSMSIDVDLWEAHARRILPRSVPVQAAN</sequence>
<dbReference type="Pfam" id="PF20703">
    <property type="entry name" value="nSTAND1"/>
    <property type="match status" value="1"/>
</dbReference>
<protein>
    <submittedName>
        <fullName evidence="2">YD repeat-containing protein</fullName>
    </submittedName>
</protein>
<dbReference type="Proteomes" id="UP000295696">
    <property type="component" value="Unassembled WGS sequence"/>
</dbReference>
<keyword evidence="3" id="KW-1185">Reference proteome</keyword>
<dbReference type="InterPro" id="IPR015943">
    <property type="entry name" value="WD40/YVTN_repeat-like_dom_sf"/>
</dbReference>
<proteinExistence type="predicted"/>
<dbReference type="InterPro" id="IPR027417">
    <property type="entry name" value="P-loop_NTPase"/>
</dbReference>
<evidence type="ECO:0000313" key="3">
    <source>
        <dbReference type="Proteomes" id="UP000295696"/>
    </source>
</evidence>
<accession>A0A4R3JJM5</accession>
<dbReference type="Gene3D" id="2.130.10.10">
    <property type="entry name" value="YVTN repeat-like/Quinoprotein amine dehydrogenase"/>
    <property type="match status" value="2"/>
</dbReference>
<organism evidence="2 3">
    <name type="scientific">Primorskyibacter sedentarius</name>
    <dbReference type="NCBI Taxonomy" id="745311"/>
    <lineage>
        <taxon>Bacteria</taxon>
        <taxon>Pseudomonadati</taxon>
        <taxon>Pseudomonadota</taxon>
        <taxon>Alphaproteobacteria</taxon>
        <taxon>Rhodobacterales</taxon>
        <taxon>Roseobacteraceae</taxon>
        <taxon>Primorskyibacter</taxon>
    </lineage>
</organism>
<gene>
    <name evidence="2" type="ORF">EDD52_102134</name>
</gene>
<dbReference type="Pfam" id="PF00400">
    <property type="entry name" value="WD40"/>
    <property type="match status" value="1"/>
</dbReference>
<dbReference type="OrthoDB" id="315417at2"/>
<name>A0A4R3JJM5_9RHOB</name>
<dbReference type="RefSeq" id="WP_132242289.1">
    <property type="nucleotide sequence ID" value="NZ_SLZU01000002.1"/>
</dbReference>
<evidence type="ECO:0000313" key="2">
    <source>
        <dbReference type="EMBL" id="TCS66317.1"/>
    </source>
</evidence>
<evidence type="ECO:0000259" key="1">
    <source>
        <dbReference type="Pfam" id="PF20703"/>
    </source>
</evidence>
<dbReference type="SUPFAM" id="SSF52540">
    <property type="entry name" value="P-loop containing nucleoside triphosphate hydrolases"/>
    <property type="match status" value="1"/>
</dbReference>